<dbReference type="OrthoDB" id="3614211at2"/>
<evidence type="ECO:0000313" key="8">
    <source>
        <dbReference type="Proteomes" id="UP000255467"/>
    </source>
</evidence>
<evidence type="ECO:0000256" key="5">
    <source>
        <dbReference type="SAM" id="MobiDB-lite"/>
    </source>
</evidence>
<evidence type="ECO:0000256" key="4">
    <source>
        <dbReference type="PROSITE-ProRule" id="PRU00335"/>
    </source>
</evidence>
<name>A0A378Y8N9_9NOCA</name>
<dbReference type="InterPro" id="IPR036271">
    <property type="entry name" value="Tet_transcr_reg_TetR-rel_C_sf"/>
</dbReference>
<keyword evidence="2 4" id="KW-0238">DNA-binding</keyword>
<feature type="DNA-binding region" description="H-T-H motif" evidence="4">
    <location>
        <begin position="47"/>
        <end position="66"/>
    </location>
</feature>
<dbReference type="InterPro" id="IPR001647">
    <property type="entry name" value="HTH_TetR"/>
</dbReference>
<dbReference type="InterPro" id="IPR050109">
    <property type="entry name" value="HTH-type_TetR-like_transc_reg"/>
</dbReference>
<gene>
    <name evidence="7" type="ORF">NCTC1934_00644</name>
</gene>
<dbReference type="Pfam" id="PF00440">
    <property type="entry name" value="TetR_N"/>
    <property type="match status" value="1"/>
</dbReference>
<keyword evidence="3" id="KW-0804">Transcription</keyword>
<feature type="domain" description="HTH tetR-type" evidence="6">
    <location>
        <begin position="24"/>
        <end position="84"/>
    </location>
</feature>
<dbReference type="InterPro" id="IPR004111">
    <property type="entry name" value="Repressor_TetR_C"/>
</dbReference>
<dbReference type="PANTHER" id="PTHR30055">
    <property type="entry name" value="HTH-TYPE TRANSCRIPTIONAL REGULATOR RUTR"/>
    <property type="match status" value="1"/>
</dbReference>
<accession>A0A378Y8N9</accession>
<dbReference type="GO" id="GO:0000976">
    <property type="term" value="F:transcription cis-regulatory region binding"/>
    <property type="evidence" value="ECO:0007669"/>
    <property type="project" value="TreeGrafter"/>
</dbReference>
<keyword evidence="1" id="KW-0805">Transcription regulation</keyword>
<dbReference type="GO" id="GO:0003700">
    <property type="term" value="F:DNA-binding transcription factor activity"/>
    <property type="evidence" value="ECO:0007669"/>
    <property type="project" value="TreeGrafter"/>
</dbReference>
<dbReference type="Proteomes" id="UP000255467">
    <property type="component" value="Unassembled WGS sequence"/>
</dbReference>
<keyword evidence="8" id="KW-1185">Reference proteome</keyword>
<reference evidence="7 8" key="1">
    <citation type="submission" date="2018-06" db="EMBL/GenBank/DDBJ databases">
        <authorList>
            <consortium name="Pathogen Informatics"/>
            <person name="Doyle S."/>
        </authorList>
    </citation>
    <scope>NUCLEOTIDE SEQUENCE [LARGE SCALE GENOMIC DNA]</scope>
    <source>
        <strain evidence="7 8">NCTC1934</strain>
    </source>
</reference>
<dbReference type="PANTHER" id="PTHR30055:SF151">
    <property type="entry name" value="TRANSCRIPTIONAL REGULATORY PROTEIN"/>
    <property type="match status" value="1"/>
</dbReference>
<dbReference type="Pfam" id="PF02909">
    <property type="entry name" value="TetR_C_1"/>
    <property type="match status" value="1"/>
</dbReference>
<protein>
    <submittedName>
        <fullName evidence="7">Tetracyclin repressor, C-terminal all-alpha domain</fullName>
    </submittedName>
</protein>
<dbReference type="Gene3D" id="1.10.10.60">
    <property type="entry name" value="Homeodomain-like"/>
    <property type="match status" value="1"/>
</dbReference>
<dbReference type="RefSeq" id="WP_039817025.1">
    <property type="nucleotide sequence ID" value="NZ_UGRY01000002.1"/>
</dbReference>
<evidence type="ECO:0000256" key="1">
    <source>
        <dbReference type="ARBA" id="ARBA00023015"/>
    </source>
</evidence>
<dbReference type="SUPFAM" id="SSF46689">
    <property type="entry name" value="Homeodomain-like"/>
    <property type="match status" value="1"/>
</dbReference>
<dbReference type="EMBL" id="UGRY01000002">
    <property type="protein sequence ID" value="SUA73208.1"/>
    <property type="molecule type" value="Genomic_DNA"/>
</dbReference>
<evidence type="ECO:0000259" key="6">
    <source>
        <dbReference type="PROSITE" id="PS50977"/>
    </source>
</evidence>
<sequence>MAAPTTTELLWGTRQRPKRGPKPSLTLERIVAEAVALADAEGLASLSMARLGERLGCAKMALYRYVPGKAELTALMLDTAVGAPPDLDADEPWRDYLSRWAETLYQRMHTHPWTIELSVGAHVMGPHEMSWVETALHALADTGLTAAEQFDTVVLLIGHVRSLVQQIGGGDGADAEGRLQREMAAVLAAHGRDFPHVVAALAAATAGPTGESGRDNALRFGIDRILDGVAALVARRK</sequence>
<dbReference type="Gene3D" id="1.10.357.10">
    <property type="entry name" value="Tetracycline Repressor, domain 2"/>
    <property type="match status" value="1"/>
</dbReference>
<proteinExistence type="predicted"/>
<evidence type="ECO:0000313" key="7">
    <source>
        <dbReference type="EMBL" id="SUA73208.1"/>
    </source>
</evidence>
<dbReference type="SUPFAM" id="SSF48498">
    <property type="entry name" value="Tetracyclin repressor-like, C-terminal domain"/>
    <property type="match status" value="1"/>
</dbReference>
<dbReference type="InterPro" id="IPR009057">
    <property type="entry name" value="Homeodomain-like_sf"/>
</dbReference>
<feature type="region of interest" description="Disordered" evidence="5">
    <location>
        <begin position="1"/>
        <end position="22"/>
    </location>
</feature>
<dbReference type="STRING" id="1406858.GCA_000710895_01333"/>
<evidence type="ECO:0000256" key="3">
    <source>
        <dbReference type="ARBA" id="ARBA00023163"/>
    </source>
</evidence>
<dbReference type="GO" id="GO:0045892">
    <property type="term" value="P:negative regulation of DNA-templated transcription"/>
    <property type="evidence" value="ECO:0007669"/>
    <property type="project" value="InterPro"/>
</dbReference>
<dbReference type="AlphaFoldDB" id="A0A378Y8N9"/>
<organism evidence="7 8">
    <name type="scientific">Nocardia otitidiscaviarum</name>
    <dbReference type="NCBI Taxonomy" id="1823"/>
    <lineage>
        <taxon>Bacteria</taxon>
        <taxon>Bacillati</taxon>
        <taxon>Actinomycetota</taxon>
        <taxon>Actinomycetes</taxon>
        <taxon>Mycobacteriales</taxon>
        <taxon>Nocardiaceae</taxon>
        <taxon>Nocardia</taxon>
    </lineage>
</organism>
<evidence type="ECO:0000256" key="2">
    <source>
        <dbReference type="ARBA" id="ARBA00023125"/>
    </source>
</evidence>
<dbReference type="PROSITE" id="PS50977">
    <property type="entry name" value="HTH_TETR_2"/>
    <property type="match status" value="1"/>
</dbReference>